<dbReference type="Proteomes" id="UP000722791">
    <property type="component" value="Unassembled WGS sequence"/>
</dbReference>
<dbReference type="Pfam" id="PF12315">
    <property type="entry name" value="DA1-like"/>
    <property type="match status" value="1"/>
</dbReference>
<protein>
    <recommendedName>
        <fullName evidence="1">Protein DA1-like domain-containing protein</fullName>
    </recommendedName>
</protein>
<dbReference type="GO" id="GO:0043130">
    <property type="term" value="F:ubiquitin binding"/>
    <property type="evidence" value="ECO:0007669"/>
    <property type="project" value="TreeGrafter"/>
</dbReference>
<evidence type="ECO:0000313" key="2">
    <source>
        <dbReference type="EMBL" id="GIM16570.1"/>
    </source>
</evidence>
<dbReference type="PANTHER" id="PTHR24209:SF7">
    <property type="entry name" value="PROTEIN DA1-RELATED 2"/>
    <property type="match status" value="1"/>
</dbReference>
<dbReference type="InterPro" id="IPR022087">
    <property type="entry name" value="DA1-like_dom"/>
</dbReference>
<gene>
    <name evidence="2" type="ORF">Vretimale_19209</name>
</gene>
<evidence type="ECO:0000259" key="1">
    <source>
        <dbReference type="Pfam" id="PF12315"/>
    </source>
</evidence>
<proteinExistence type="predicted"/>
<feature type="domain" description="Protein DA1-like" evidence="1">
    <location>
        <begin position="152"/>
        <end position="290"/>
    </location>
</feature>
<evidence type="ECO:0000313" key="3">
    <source>
        <dbReference type="Proteomes" id="UP000722791"/>
    </source>
</evidence>
<feature type="non-terminal residue" evidence="2">
    <location>
        <position position="324"/>
    </location>
</feature>
<name>A0A8J4GWA3_9CHLO</name>
<reference evidence="2" key="1">
    <citation type="journal article" date="2021" name="Proc. Natl. Acad. Sci. U.S.A.">
        <title>Three genomes in the algal genus Volvox reveal the fate of a haploid sex-determining region after a transition to homothallism.</title>
        <authorList>
            <person name="Yamamoto K."/>
            <person name="Hamaji T."/>
            <person name="Kawai-Toyooka H."/>
            <person name="Matsuzaki R."/>
            <person name="Takahashi F."/>
            <person name="Nishimura Y."/>
            <person name="Kawachi M."/>
            <person name="Noguchi H."/>
            <person name="Minakuchi Y."/>
            <person name="Umen J.G."/>
            <person name="Toyoda A."/>
            <person name="Nozaki H."/>
        </authorList>
    </citation>
    <scope>NUCLEOTIDE SEQUENCE</scope>
    <source>
        <strain evidence="2">NIES-3785</strain>
    </source>
</reference>
<dbReference type="PANTHER" id="PTHR24209">
    <property type="entry name" value="PROTEIN DA1-RELATED 2"/>
    <property type="match status" value="1"/>
</dbReference>
<dbReference type="EMBL" id="BNCQ01000081">
    <property type="protein sequence ID" value="GIM16570.1"/>
    <property type="molecule type" value="Genomic_DNA"/>
</dbReference>
<accession>A0A8J4GWA3</accession>
<dbReference type="InterPro" id="IPR045218">
    <property type="entry name" value="DA1-like"/>
</dbReference>
<comment type="caution">
    <text evidence="2">The sequence shown here is derived from an EMBL/GenBank/DDBJ whole genome shotgun (WGS) entry which is preliminary data.</text>
</comment>
<sequence>ERVSERHSPCLTLVRPTLLCRCGFCQDPISSGRGAFSYQMHPGDPLPYHPDCYRHVHHPLCNVCGQYIAASSEGVISYRENGFWRERYCTTHADSELTRCCACSRLQKHGAEWAPLPDGRPLCLQCLSTVVLDTPDAQPLYDDVLAFYAREMNLPHAYKPPLCLVDGATLNSHAAAEGRDDSASAPVFHVRGLCVAHVYSHISTIVRGPNGLISTVTRELRSATTANRVRCEVKALLLLYGLPRLLSGSIMAHELMHAWLRMEGVVGLSSKVEEGLCQLMAGLWLDRQHELLKEVSTAPLNTLNWTGLVSLPFMLQLVAFDWIV</sequence>
<dbReference type="AlphaFoldDB" id="A0A8J4GWA3"/>
<organism evidence="2 3">
    <name type="scientific">Volvox reticuliferus</name>
    <dbReference type="NCBI Taxonomy" id="1737510"/>
    <lineage>
        <taxon>Eukaryota</taxon>
        <taxon>Viridiplantae</taxon>
        <taxon>Chlorophyta</taxon>
        <taxon>core chlorophytes</taxon>
        <taxon>Chlorophyceae</taxon>
        <taxon>CS clade</taxon>
        <taxon>Chlamydomonadales</taxon>
        <taxon>Volvocaceae</taxon>
        <taxon>Volvox</taxon>
    </lineage>
</organism>